<dbReference type="SUPFAM" id="SSF52172">
    <property type="entry name" value="CheY-like"/>
    <property type="match status" value="1"/>
</dbReference>
<dbReference type="Proteomes" id="UP000655287">
    <property type="component" value="Unassembled WGS sequence"/>
</dbReference>
<dbReference type="InterPro" id="IPR016032">
    <property type="entry name" value="Sig_transdc_resp-reg_C-effctor"/>
</dbReference>
<dbReference type="CDD" id="cd06170">
    <property type="entry name" value="LuxR_C_like"/>
    <property type="match status" value="1"/>
</dbReference>
<dbReference type="InterPro" id="IPR058245">
    <property type="entry name" value="NreC/VraR/RcsB-like_REC"/>
</dbReference>
<evidence type="ECO:0000256" key="5">
    <source>
        <dbReference type="PROSITE-ProRule" id="PRU00169"/>
    </source>
</evidence>
<dbReference type="Pfam" id="PF00072">
    <property type="entry name" value="Response_reg"/>
    <property type="match status" value="1"/>
</dbReference>
<keyword evidence="2" id="KW-0805">Transcription regulation</keyword>
<keyword evidence="3 8" id="KW-0238">DNA-binding</keyword>
<evidence type="ECO:0000259" key="6">
    <source>
        <dbReference type="PROSITE" id="PS50043"/>
    </source>
</evidence>
<sequence>MRVAICEDSTLFREGLARLLAESGFAVAACVDNAADLLAHVAQDPPEVAVLDIRLPPTHTDEGLRAAVTLRERHPEVGVLVLSHHVRVSYAVELLGGRTDGVGYLLKDRVSDLAEFAAAIRRVGSGGSVLDPVVVERLVGRHRQPGDPLGRLTERERAVLRLMAEGRTNMAIAERLVIAERTVEKHCTSIFVKLGLEASAHDHRRVLAVLRYLNA</sequence>
<dbReference type="GO" id="GO:0006355">
    <property type="term" value="P:regulation of DNA-templated transcription"/>
    <property type="evidence" value="ECO:0007669"/>
    <property type="project" value="InterPro"/>
</dbReference>
<feature type="domain" description="HTH luxR-type" evidence="6">
    <location>
        <begin position="145"/>
        <end position="215"/>
    </location>
</feature>
<dbReference type="CDD" id="cd17535">
    <property type="entry name" value="REC_NarL-like"/>
    <property type="match status" value="1"/>
</dbReference>
<feature type="modified residue" description="4-aspartylphosphate" evidence="5">
    <location>
        <position position="52"/>
    </location>
</feature>
<evidence type="ECO:0000313" key="9">
    <source>
        <dbReference type="Proteomes" id="UP000655287"/>
    </source>
</evidence>
<dbReference type="PROSITE" id="PS50110">
    <property type="entry name" value="RESPONSE_REGULATORY"/>
    <property type="match status" value="1"/>
</dbReference>
<evidence type="ECO:0000256" key="4">
    <source>
        <dbReference type="ARBA" id="ARBA00023163"/>
    </source>
</evidence>
<dbReference type="Gene3D" id="3.40.50.2300">
    <property type="match status" value="1"/>
</dbReference>
<evidence type="ECO:0000313" key="8">
    <source>
        <dbReference type="EMBL" id="GII80998.1"/>
    </source>
</evidence>
<dbReference type="SUPFAM" id="SSF46894">
    <property type="entry name" value="C-terminal effector domain of the bipartite response regulators"/>
    <property type="match status" value="1"/>
</dbReference>
<dbReference type="RefSeq" id="WP_203992567.1">
    <property type="nucleotide sequence ID" value="NZ_BOOU01000085.1"/>
</dbReference>
<dbReference type="EMBL" id="BOOU01000085">
    <property type="protein sequence ID" value="GII80998.1"/>
    <property type="molecule type" value="Genomic_DNA"/>
</dbReference>
<name>A0A919V4B3_9ACTN</name>
<dbReference type="GO" id="GO:0000160">
    <property type="term" value="P:phosphorelay signal transduction system"/>
    <property type="evidence" value="ECO:0007669"/>
    <property type="project" value="InterPro"/>
</dbReference>
<dbReference type="PROSITE" id="PS50043">
    <property type="entry name" value="HTH_LUXR_2"/>
    <property type="match status" value="1"/>
</dbReference>
<dbReference type="SMART" id="SM00421">
    <property type="entry name" value="HTH_LUXR"/>
    <property type="match status" value="1"/>
</dbReference>
<gene>
    <name evidence="8" type="ORF">Sru01_59800</name>
</gene>
<dbReference type="InterPro" id="IPR000792">
    <property type="entry name" value="Tscrpt_reg_LuxR_C"/>
</dbReference>
<dbReference type="AlphaFoldDB" id="A0A919V4B3"/>
<evidence type="ECO:0000256" key="2">
    <source>
        <dbReference type="ARBA" id="ARBA00023015"/>
    </source>
</evidence>
<dbReference type="PANTHER" id="PTHR43214:SF24">
    <property type="entry name" value="TRANSCRIPTIONAL REGULATORY PROTEIN NARL-RELATED"/>
    <property type="match status" value="1"/>
</dbReference>
<accession>A0A919V4B3</accession>
<dbReference type="InterPro" id="IPR011006">
    <property type="entry name" value="CheY-like_superfamily"/>
</dbReference>
<dbReference type="SMART" id="SM00448">
    <property type="entry name" value="REC"/>
    <property type="match status" value="1"/>
</dbReference>
<dbReference type="PRINTS" id="PR00038">
    <property type="entry name" value="HTHLUXR"/>
</dbReference>
<reference evidence="8" key="1">
    <citation type="submission" date="2021-01" db="EMBL/GenBank/DDBJ databases">
        <title>Whole genome shotgun sequence of Sphaerisporangium rufum NBRC 109079.</title>
        <authorList>
            <person name="Komaki H."/>
            <person name="Tamura T."/>
        </authorList>
    </citation>
    <scope>NUCLEOTIDE SEQUENCE</scope>
    <source>
        <strain evidence="8">NBRC 109079</strain>
    </source>
</reference>
<keyword evidence="9" id="KW-1185">Reference proteome</keyword>
<comment type="caution">
    <text evidence="8">The sequence shown here is derived from an EMBL/GenBank/DDBJ whole genome shotgun (WGS) entry which is preliminary data.</text>
</comment>
<proteinExistence type="predicted"/>
<dbReference type="InterPro" id="IPR001789">
    <property type="entry name" value="Sig_transdc_resp-reg_receiver"/>
</dbReference>
<evidence type="ECO:0000256" key="1">
    <source>
        <dbReference type="ARBA" id="ARBA00022553"/>
    </source>
</evidence>
<keyword evidence="1 5" id="KW-0597">Phosphoprotein</keyword>
<dbReference type="InterPro" id="IPR039420">
    <property type="entry name" value="WalR-like"/>
</dbReference>
<dbReference type="PROSITE" id="PS00622">
    <property type="entry name" value="HTH_LUXR_1"/>
    <property type="match status" value="1"/>
</dbReference>
<feature type="domain" description="Response regulatory" evidence="7">
    <location>
        <begin position="2"/>
        <end position="122"/>
    </location>
</feature>
<dbReference type="Pfam" id="PF00196">
    <property type="entry name" value="GerE"/>
    <property type="match status" value="1"/>
</dbReference>
<keyword evidence="4" id="KW-0804">Transcription</keyword>
<evidence type="ECO:0000256" key="3">
    <source>
        <dbReference type="ARBA" id="ARBA00023125"/>
    </source>
</evidence>
<dbReference type="PANTHER" id="PTHR43214">
    <property type="entry name" value="TWO-COMPONENT RESPONSE REGULATOR"/>
    <property type="match status" value="1"/>
</dbReference>
<protein>
    <submittedName>
        <fullName evidence="8">DNA-binding response regulator</fullName>
    </submittedName>
</protein>
<evidence type="ECO:0000259" key="7">
    <source>
        <dbReference type="PROSITE" id="PS50110"/>
    </source>
</evidence>
<organism evidence="8 9">
    <name type="scientific">Sphaerisporangium rufum</name>
    <dbReference type="NCBI Taxonomy" id="1381558"/>
    <lineage>
        <taxon>Bacteria</taxon>
        <taxon>Bacillati</taxon>
        <taxon>Actinomycetota</taxon>
        <taxon>Actinomycetes</taxon>
        <taxon>Streptosporangiales</taxon>
        <taxon>Streptosporangiaceae</taxon>
        <taxon>Sphaerisporangium</taxon>
    </lineage>
</organism>
<dbReference type="GO" id="GO:0003677">
    <property type="term" value="F:DNA binding"/>
    <property type="evidence" value="ECO:0007669"/>
    <property type="project" value="UniProtKB-KW"/>
</dbReference>